<evidence type="ECO:0000313" key="1">
    <source>
        <dbReference type="EMBL" id="EKY02838.1"/>
    </source>
</evidence>
<keyword evidence="2" id="KW-1185">Reference proteome</keyword>
<dbReference type="PATRIC" id="fig|1127699.3.peg.593"/>
<organism evidence="1 2">
    <name type="scientific">Hoylesella saccharolytica F0055</name>
    <dbReference type="NCBI Taxonomy" id="1127699"/>
    <lineage>
        <taxon>Bacteria</taxon>
        <taxon>Pseudomonadati</taxon>
        <taxon>Bacteroidota</taxon>
        <taxon>Bacteroidia</taxon>
        <taxon>Bacteroidales</taxon>
        <taxon>Prevotellaceae</taxon>
        <taxon>Hoylesella</taxon>
    </lineage>
</organism>
<accession>L1NHJ5</accession>
<reference evidence="1 2" key="1">
    <citation type="submission" date="2012-05" db="EMBL/GenBank/DDBJ databases">
        <authorList>
            <person name="Weinstock G."/>
            <person name="Sodergren E."/>
            <person name="Lobos E.A."/>
            <person name="Fulton L."/>
            <person name="Fulton R."/>
            <person name="Courtney L."/>
            <person name="Fronick C."/>
            <person name="O'Laughlin M."/>
            <person name="Godfrey J."/>
            <person name="Wilson R.M."/>
            <person name="Miner T."/>
            <person name="Farmer C."/>
            <person name="Delehaunty K."/>
            <person name="Cordes M."/>
            <person name="Minx P."/>
            <person name="Tomlinson C."/>
            <person name="Chen J."/>
            <person name="Wollam A."/>
            <person name="Pepin K.H."/>
            <person name="Bhonagiri V."/>
            <person name="Zhang X."/>
            <person name="Suruliraj S."/>
            <person name="Warren W."/>
            <person name="Mitreva M."/>
            <person name="Mardis E.R."/>
            <person name="Wilson R.K."/>
        </authorList>
    </citation>
    <scope>NUCLEOTIDE SEQUENCE [LARGE SCALE GENOMIC DNA]</scope>
    <source>
        <strain evidence="1 2">F0055</strain>
    </source>
</reference>
<comment type="caution">
    <text evidence="1">The sequence shown here is derived from an EMBL/GenBank/DDBJ whole genome shotgun (WGS) entry which is preliminary data.</text>
</comment>
<gene>
    <name evidence="1" type="ORF">HMPREF9151_00644</name>
</gene>
<evidence type="ECO:0000313" key="2">
    <source>
        <dbReference type="Proteomes" id="UP000010433"/>
    </source>
</evidence>
<dbReference type="STRING" id="1127699.HMPREF9151_00644"/>
<dbReference type="Proteomes" id="UP000010433">
    <property type="component" value="Unassembled WGS sequence"/>
</dbReference>
<sequence length="46" mass="5408">MMIATLDRQGLVIPNSIFTIYTGYWRQERNQKSALPFLFKSIKTTE</sequence>
<dbReference type="HOGENOM" id="CLU_3187471_0_0_10"/>
<dbReference type="AlphaFoldDB" id="L1NHJ5"/>
<proteinExistence type="predicted"/>
<name>L1NHJ5_9BACT</name>
<dbReference type="EMBL" id="AMEP01000045">
    <property type="protein sequence ID" value="EKY02838.1"/>
    <property type="molecule type" value="Genomic_DNA"/>
</dbReference>
<protein>
    <submittedName>
        <fullName evidence="1">Uncharacterized protein</fullName>
    </submittedName>
</protein>